<protein>
    <submittedName>
        <fullName evidence="1">Alpha/beta hydrolase</fullName>
    </submittedName>
</protein>
<comment type="caution">
    <text evidence="1">The sequence shown here is derived from an EMBL/GenBank/DDBJ whole genome shotgun (WGS) entry which is preliminary data.</text>
</comment>
<accession>A0A9P3LE52</accession>
<gene>
    <name evidence="1" type="ORF">PsYK624_080670</name>
</gene>
<dbReference type="SUPFAM" id="SSF53474">
    <property type="entry name" value="alpha/beta-Hydrolases"/>
    <property type="match status" value="1"/>
</dbReference>
<dbReference type="OrthoDB" id="3251587at2759"/>
<keyword evidence="2" id="KW-1185">Reference proteome</keyword>
<evidence type="ECO:0000313" key="2">
    <source>
        <dbReference type="Proteomes" id="UP000703269"/>
    </source>
</evidence>
<sequence length="345" mass="37080">MRELVVDDEGTKLAYIDSDVPSTAEQGYITIFAIHGAAFTSHVFDRVMDIAPQHGVRFVAINRRDYPGSSPLSRSDLEALSSESADAKAAFLRARGVEFATFICRFAAQHNIPAASPVGKSGGFAVLGWSLGCAFAHATVSHFDTLPAGPKEYFSQNLRGLILFEPPTVAIGAPHPPGAWSPHIDTTLTPPQRAGLFTHWVSAYFAHGALHTRDPAVLEHVVPAPSRPPSVYGMSAAERARAAYPAPAQASDMRFMRGAAGAIRASYRRACFDAGVRAALPKMRVALVVGDATTALCLSAYFAVQDDDDEAGGGRVVFKLLRDTNHFVQWDEPELALQTFLACLD</sequence>
<dbReference type="Proteomes" id="UP000703269">
    <property type="component" value="Unassembled WGS sequence"/>
</dbReference>
<dbReference type="AlphaFoldDB" id="A0A9P3LE52"/>
<dbReference type="EMBL" id="BPQB01000023">
    <property type="protein sequence ID" value="GJE91915.1"/>
    <property type="molecule type" value="Genomic_DNA"/>
</dbReference>
<proteinExistence type="predicted"/>
<reference evidence="1 2" key="1">
    <citation type="submission" date="2021-08" db="EMBL/GenBank/DDBJ databases">
        <title>Draft Genome Sequence of Phanerochaete sordida strain YK-624.</title>
        <authorList>
            <person name="Mori T."/>
            <person name="Dohra H."/>
            <person name="Suzuki T."/>
            <person name="Kawagishi H."/>
            <person name="Hirai H."/>
        </authorList>
    </citation>
    <scope>NUCLEOTIDE SEQUENCE [LARGE SCALE GENOMIC DNA]</scope>
    <source>
        <strain evidence="1 2">YK-624</strain>
    </source>
</reference>
<evidence type="ECO:0000313" key="1">
    <source>
        <dbReference type="EMBL" id="GJE91915.1"/>
    </source>
</evidence>
<name>A0A9P3LE52_9APHY</name>
<dbReference type="Gene3D" id="3.40.50.1820">
    <property type="entry name" value="alpha/beta hydrolase"/>
    <property type="match status" value="1"/>
</dbReference>
<dbReference type="InterPro" id="IPR029058">
    <property type="entry name" value="AB_hydrolase_fold"/>
</dbReference>
<keyword evidence="1" id="KW-0378">Hydrolase</keyword>
<dbReference type="GO" id="GO:0016787">
    <property type="term" value="F:hydrolase activity"/>
    <property type="evidence" value="ECO:0007669"/>
    <property type="project" value="UniProtKB-KW"/>
</dbReference>
<organism evidence="1 2">
    <name type="scientific">Phanerochaete sordida</name>
    <dbReference type="NCBI Taxonomy" id="48140"/>
    <lineage>
        <taxon>Eukaryota</taxon>
        <taxon>Fungi</taxon>
        <taxon>Dikarya</taxon>
        <taxon>Basidiomycota</taxon>
        <taxon>Agaricomycotina</taxon>
        <taxon>Agaricomycetes</taxon>
        <taxon>Polyporales</taxon>
        <taxon>Phanerochaetaceae</taxon>
        <taxon>Phanerochaete</taxon>
    </lineage>
</organism>